<name>A0A177EAA6_9BACT</name>
<comment type="caution">
    <text evidence="1">The sequence shown here is derived from an EMBL/GenBank/DDBJ whole genome shotgun (WGS) entry which is preliminary data.</text>
</comment>
<dbReference type="OrthoDB" id="9769064at2"/>
<proteinExistence type="predicted"/>
<evidence type="ECO:0008006" key="3">
    <source>
        <dbReference type="Google" id="ProtNLM"/>
    </source>
</evidence>
<accession>A0A177EAA6</accession>
<dbReference type="EMBL" id="LSFI01000006">
    <property type="protein sequence ID" value="OAG28360.1"/>
    <property type="molecule type" value="Genomic_DNA"/>
</dbReference>
<organism evidence="1 2">
    <name type="scientific">Thermodesulfatator autotrophicus</name>
    <dbReference type="NCBI Taxonomy" id="1795632"/>
    <lineage>
        <taxon>Bacteria</taxon>
        <taxon>Pseudomonadati</taxon>
        <taxon>Thermodesulfobacteriota</taxon>
        <taxon>Thermodesulfobacteria</taxon>
        <taxon>Thermodesulfobacteriales</taxon>
        <taxon>Thermodesulfatatoraceae</taxon>
        <taxon>Thermodesulfatator</taxon>
    </lineage>
</organism>
<evidence type="ECO:0000313" key="1">
    <source>
        <dbReference type="EMBL" id="OAG28360.1"/>
    </source>
</evidence>
<dbReference type="RefSeq" id="WP_068541011.1">
    <property type="nucleotide sequence ID" value="NZ_LSFI01000006.1"/>
</dbReference>
<dbReference type="SUPFAM" id="SSF54197">
    <property type="entry name" value="HIT-like"/>
    <property type="match status" value="1"/>
</dbReference>
<evidence type="ECO:0000313" key="2">
    <source>
        <dbReference type="Proteomes" id="UP000076964"/>
    </source>
</evidence>
<protein>
    <recommendedName>
        <fullName evidence="3">Galactose-1-phosphate uridylyltransferase</fullName>
    </recommendedName>
</protein>
<dbReference type="STRING" id="1795632.TH606_01925"/>
<dbReference type="AlphaFoldDB" id="A0A177EAA6"/>
<dbReference type="Gene3D" id="3.30.428.10">
    <property type="entry name" value="HIT-like"/>
    <property type="match status" value="1"/>
</dbReference>
<gene>
    <name evidence="1" type="ORF">TH606_01925</name>
</gene>
<dbReference type="Proteomes" id="UP000076964">
    <property type="component" value="Unassembled WGS sequence"/>
</dbReference>
<keyword evidence="2" id="KW-1185">Reference proteome</keyword>
<sequence length="354" mass="40569">MSIEFRREKYIKTFHNPLNNFAPEPQEVELRFDPLLNHFAVFNPALEDKARLFFGAQDWELVKKLAEASKEQCFMCPPKVREVTPRYPEDFIPDGRLVRGECTLFPNLFPTAPRHAVIAVGEAHLRKIDEFEPGLLADALYLGLEFLRLCFEEDPTIRFGLLCANYLLPAGASLVHPHFQVVAAKEAFPRQNELLKASHAYYLRHGQNFWEELCVHEKEKQERFIGQQGRVAFMASFAPLGGNEILAVIEGTKGLPEITTDDVLDLARGLSLALKGYDKMGYGTFNFTLFLPALDERAPYFTPHLRLITRQNLYENYRTDDYFLQRQLGAELIITPPEEMAKIMRQIFAQGGNK</sequence>
<reference evidence="1 2" key="1">
    <citation type="submission" date="2016-02" db="EMBL/GenBank/DDBJ databases">
        <title>Draft genome sequence of Thermodesulfatator sp. S606.</title>
        <authorList>
            <person name="Lai Q."/>
            <person name="Cao J."/>
            <person name="Dupont S."/>
            <person name="Shao Z."/>
            <person name="Jebbar M."/>
            <person name="Alain K."/>
        </authorList>
    </citation>
    <scope>NUCLEOTIDE SEQUENCE [LARGE SCALE GENOMIC DNA]</scope>
    <source>
        <strain evidence="1 2">S606</strain>
    </source>
</reference>
<dbReference type="InterPro" id="IPR036265">
    <property type="entry name" value="HIT-like_sf"/>
</dbReference>